<dbReference type="PANTHER" id="PTHR38764">
    <property type="entry name" value="ACYL CARRIER PROTEIN PHOSPHODIESTERASE"/>
    <property type="match status" value="1"/>
</dbReference>
<sequence length="198" mass="22234">MNFLGHAALAQAGSDAQLLGCLIADGVKGQQALDALSPAVRQGVVHHRLVDSIIDAHPDVQALVQRMPERRFAAIALDIVWDYCLHRLSALAPDEGWSALIQRCHCVIQGAEWLPPSKASLLQNMVKGRWLVRSAERQFMLDTIMGVGRHMRRPQDFTPLCEWVATHLLQLERIFIVIWQDMWRQTNIATGTCVVLSR</sequence>
<dbReference type="OrthoDB" id="8442777at2"/>
<dbReference type="GO" id="GO:0008770">
    <property type="term" value="F:[acyl-carrier-protein] phosphodiesterase activity"/>
    <property type="evidence" value="ECO:0007669"/>
    <property type="project" value="InterPro"/>
</dbReference>
<dbReference type="Proteomes" id="UP000267342">
    <property type="component" value="Chromosome"/>
</dbReference>
<dbReference type="KEGG" id="zpl:ZBT109_1292"/>
<gene>
    <name evidence="5" type="ORF">ZBT109_1292</name>
</gene>
<accession>A0A348HEK0</accession>
<dbReference type="PANTHER" id="PTHR38764:SF1">
    <property type="entry name" value="ACYL CARRIER PROTEIN PHOSPHODIESTERASE"/>
    <property type="match status" value="1"/>
</dbReference>
<evidence type="ECO:0000313" key="5">
    <source>
        <dbReference type="EMBL" id="BBG30052.1"/>
    </source>
</evidence>
<dbReference type="Pfam" id="PF04336">
    <property type="entry name" value="ACP_PD"/>
    <property type="match status" value="1"/>
</dbReference>
<evidence type="ECO:0000256" key="1">
    <source>
        <dbReference type="ARBA" id="ARBA00022516"/>
    </source>
</evidence>
<evidence type="ECO:0000256" key="3">
    <source>
        <dbReference type="ARBA" id="ARBA00023098"/>
    </source>
</evidence>
<protein>
    <submittedName>
        <fullName evidence="5">Uncharacterized protein conserved in bacteria</fullName>
    </submittedName>
</protein>
<reference evidence="5 6" key="1">
    <citation type="submission" date="2018-09" db="EMBL/GenBank/DDBJ databases">
        <title>Zymobacter palmae IAM14233 (=T109) whole genome analysis.</title>
        <authorList>
            <person name="Yanase H."/>
        </authorList>
    </citation>
    <scope>NUCLEOTIDE SEQUENCE [LARGE SCALE GENOMIC DNA]</scope>
    <source>
        <strain evidence="5 6">IAM14233</strain>
    </source>
</reference>
<dbReference type="GO" id="GO:0006633">
    <property type="term" value="P:fatty acid biosynthetic process"/>
    <property type="evidence" value="ECO:0007669"/>
    <property type="project" value="UniProtKB-KW"/>
</dbReference>
<dbReference type="AlphaFoldDB" id="A0A348HEK0"/>
<dbReference type="InterPro" id="IPR007431">
    <property type="entry name" value="ACP_PD"/>
</dbReference>
<proteinExistence type="predicted"/>
<dbReference type="STRING" id="1123510.GCA_000620025_00287"/>
<keyword evidence="6" id="KW-1185">Reference proteome</keyword>
<name>A0A348HEK0_9GAMM</name>
<dbReference type="EMBL" id="AP018933">
    <property type="protein sequence ID" value="BBG30052.1"/>
    <property type="molecule type" value="Genomic_DNA"/>
</dbReference>
<evidence type="ECO:0000313" key="6">
    <source>
        <dbReference type="Proteomes" id="UP000267342"/>
    </source>
</evidence>
<keyword evidence="4" id="KW-0275">Fatty acid biosynthesis</keyword>
<organism evidence="5 6">
    <name type="scientific">Zymobacter palmae</name>
    <dbReference type="NCBI Taxonomy" id="33074"/>
    <lineage>
        <taxon>Bacteria</taxon>
        <taxon>Pseudomonadati</taxon>
        <taxon>Pseudomonadota</taxon>
        <taxon>Gammaproteobacteria</taxon>
        <taxon>Oceanospirillales</taxon>
        <taxon>Halomonadaceae</taxon>
        <taxon>Zymobacter group</taxon>
        <taxon>Zymobacter</taxon>
    </lineage>
</organism>
<keyword evidence="3" id="KW-0443">Lipid metabolism</keyword>
<keyword evidence="4" id="KW-0276">Fatty acid metabolism</keyword>
<dbReference type="RefSeq" id="WP_027705667.1">
    <property type="nucleotide sequence ID" value="NZ_AP018933.1"/>
</dbReference>
<keyword evidence="2" id="KW-0378">Hydrolase</keyword>
<evidence type="ECO:0000256" key="4">
    <source>
        <dbReference type="ARBA" id="ARBA00023160"/>
    </source>
</evidence>
<evidence type="ECO:0000256" key="2">
    <source>
        <dbReference type="ARBA" id="ARBA00022801"/>
    </source>
</evidence>
<keyword evidence="1" id="KW-0444">Lipid biosynthesis</keyword>